<proteinExistence type="predicted"/>
<evidence type="ECO:0000313" key="2">
    <source>
        <dbReference type="EMBL" id="KAH7133004.1"/>
    </source>
</evidence>
<evidence type="ECO:0000313" key="3">
    <source>
        <dbReference type="Proteomes" id="UP000738349"/>
    </source>
</evidence>
<protein>
    <submittedName>
        <fullName evidence="2">Uncharacterized protein</fullName>
    </submittedName>
</protein>
<accession>A0A9P9E9C7</accession>
<reference evidence="2" key="1">
    <citation type="journal article" date="2021" name="Nat. Commun.">
        <title>Genetic determinants of endophytism in the Arabidopsis root mycobiome.</title>
        <authorList>
            <person name="Mesny F."/>
            <person name="Miyauchi S."/>
            <person name="Thiergart T."/>
            <person name="Pickel B."/>
            <person name="Atanasova L."/>
            <person name="Karlsson M."/>
            <person name="Huettel B."/>
            <person name="Barry K.W."/>
            <person name="Haridas S."/>
            <person name="Chen C."/>
            <person name="Bauer D."/>
            <person name="Andreopoulos W."/>
            <person name="Pangilinan J."/>
            <person name="LaButti K."/>
            <person name="Riley R."/>
            <person name="Lipzen A."/>
            <person name="Clum A."/>
            <person name="Drula E."/>
            <person name="Henrissat B."/>
            <person name="Kohler A."/>
            <person name="Grigoriev I.V."/>
            <person name="Martin F.M."/>
            <person name="Hacquard S."/>
        </authorList>
    </citation>
    <scope>NUCLEOTIDE SEQUENCE</scope>
    <source>
        <strain evidence="2">MPI-CAGE-AT-0147</strain>
    </source>
</reference>
<organism evidence="2 3">
    <name type="scientific">Dactylonectria macrodidyma</name>
    <dbReference type="NCBI Taxonomy" id="307937"/>
    <lineage>
        <taxon>Eukaryota</taxon>
        <taxon>Fungi</taxon>
        <taxon>Dikarya</taxon>
        <taxon>Ascomycota</taxon>
        <taxon>Pezizomycotina</taxon>
        <taxon>Sordariomycetes</taxon>
        <taxon>Hypocreomycetidae</taxon>
        <taxon>Hypocreales</taxon>
        <taxon>Nectriaceae</taxon>
        <taxon>Dactylonectria</taxon>
    </lineage>
</organism>
<sequence>DKVGGSSQFVTSPSLLTPLDSPQPGFLPHNKNPTPSNMVFSGRREGGPCCNEHREHVEECNCSYCTNPTNGKILEITWGAVTHTRPYYHDIKEFGKRVKECLDSRLMKEPRCGFIRGRRPYKMFENIKRDRIDSATLYTICIVFEEDPRWTRLWEKVTHTVTGECLLPIHPGTIHFKCQTDR</sequence>
<keyword evidence="3" id="KW-1185">Reference proteome</keyword>
<dbReference type="AlphaFoldDB" id="A0A9P9E9C7"/>
<feature type="region of interest" description="Disordered" evidence="1">
    <location>
        <begin position="1"/>
        <end position="37"/>
    </location>
</feature>
<evidence type="ECO:0000256" key="1">
    <source>
        <dbReference type="SAM" id="MobiDB-lite"/>
    </source>
</evidence>
<feature type="non-terminal residue" evidence="2">
    <location>
        <position position="1"/>
    </location>
</feature>
<name>A0A9P9E9C7_9HYPO</name>
<dbReference type="EMBL" id="JAGMUV010000016">
    <property type="protein sequence ID" value="KAH7133004.1"/>
    <property type="molecule type" value="Genomic_DNA"/>
</dbReference>
<comment type="caution">
    <text evidence="2">The sequence shown here is derived from an EMBL/GenBank/DDBJ whole genome shotgun (WGS) entry which is preliminary data.</text>
</comment>
<gene>
    <name evidence="2" type="ORF">EDB81DRAFT_128322</name>
</gene>
<dbReference type="Proteomes" id="UP000738349">
    <property type="component" value="Unassembled WGS sequence"/>
</dbReference>
<feature type="compositionally biased region" description="Polar residues" evidence="1">
    <location>
        <begin position="1"/>
        <end position="15"/>
    </location>
</feature>